<dbReference type="EC" id="3.1.-.-" evidence="15"/>
<dbReference type="PANTHER" id="PTHR11081">
    <property type="entry name" value="FLAP ENDONUCLEASE FAMILY MEMBER"/>
    <property type="match status" value="1"/>
</dbReference>
<dbReference type="CDD" id="cd09901">
    <property type="entry name" value="H3TH_FEN1-like"/>
    <property type="match status" value="1"/>
</dbReference>
<feature type="region of interest" description="Disordered" evidence="16">
    <location>
        <begin position="529"/>
        <end position="558"/>
    </location>
</feature>
<dbReference type="Gene3D" id="3.40.50.1010">
    <property type="entry name" value="5'-nuclease"/>
    <property type="match status" value="1"/>
</dbReference>
<dbReference type="GO" id="GO:0003677">
    <property type="term" value="F:DNA binding"/>
    <property type="evidence" value="ECO:0007669"/>
    <property type="project" value="UniProtKB-UniRule"/>
</dbReference>
<comment type="function">
    <text evidence="15">5'-&gt;3' double-stranded DNA exonuclease which may also possess a cryptic 3'-&gt;5' double-stranded DNA exonuclease activity. Functions in DNA mismatch repair.</text>
</comment>
<evidence type="ECO:0000256" key="15">
    <source>
        <dbReference type="RuleBase" id="RU910737"/>
    </source>
</evidence>
<evidence type="ECO:0000256" key="3">
    <source>
        <dbReference type="ARBA" id="ARBA00020324"/>
    </source>
</evidence>
<dbReference type="InterPro" id="IPR029060">
    <property type="entry name" value="PIN-like_dom_sf"/>
</dbReference>
<name>A0AAV0H6Y9_9ROSI</name>
<dbReference type="InterPro" id="IPR036279">
    <property type="entry name" value="5-3_exonuclease_C_sf"/>
</dbReference>
<comment type="cofactor">
    <cofactor evidence="15">
        <name>Mg(2+)</name>
        <dbReference type="ChEBI" id="CHEBI:18420"/>
    </cofactor>
    <text evidence="15">Binds 2 magnesium ions per subunit. They probably participate in the reaction catalyzed by the enzyme. May bind an additional third magnesium ion after substrate binding.</text>
</comment>
<keyword evidence="11 15" id="KW-0234">DNA repair</keyword>
<dbReference type="GO" id="GO:0035312">
    <property type="term" value="F:5'-3' DNA exonuclease activity"/>
    <property type="evidence" value="ECO:0007669"/>
    <property type="project" value="UniProtKB-UniRule"/>
</dbReference>
<evidence type="ECO:0000256" key="12">
    <source>
        <dbReference type="ARBA" id="ARBA00023242"/>
    </source>
</evidence>
<evidence type="ECO:0000256" key="6">
    <source>
        <dbReference type="ARBA" id="ARBA00022763"/>
    </source>
</evidence>
<dbReference type="SUPFAM" id="SSF88723">
    <property type="entry name" value="PIN domain-like"/>
    <property type="match status" value="1"/>
</dbReference>
<dbReference type="Proteomes" id="UP001154282">
    <property type="component" value="Unassembled WGS sequence"/>
</dbReference>
<dbReference type="InterPro" id="IPR006086">
    <property type="entry name" value="XPG-I_dom"/>
</dbReference>
<keyword evidence="8 15" id="KW-0378">Hydrolase</keyword>
<dbReference type="GO" id="GO:0006281">
    <property type="term" value="P:DNA repair"/>
    <property type="evidence" value="ECO:0007669"/>
    <property type="project" value="UniProtKB-UniRule"/>
</dbReference>
<feature type="repeat" description="TPR" evidence="14">
    <location>
        <begin position="99"/>
        <end position="132"/>
    </location>
</feature>
<accession>A0AAV0H6Y9</accession>
<keyword evidence="7 15" id="KW-0228">DNA excision</keyword>
<keyword evidence="9 15" id="KW-0460">Magnesium</keyword>
<evidence type="ECO:0000256" key="14">
    <source>
        <dbReference type="PROSITE-ProRule" id="PRU00339"/>
    </source>
</evidence>
<evidence type="ECO:0000256" key="8">
    <source>
        <dbReference type="ARBA" id="ARBA00022801"/>
    </source>
</evidence>
<dbReference type="InterPro" id="IPR019734">
    <property type="entry name" value="TPR_rpt"/>
</dbReference>
<comment type="function">
    <text evidence="13">Putative 5'-&gt;3' double-stranded DNA exonuclease which may also contain a cryptic 3'-&gt;5' double-stranded DNA exonuclease activity. May be involved in DNA mismatch repair (MMR).</text>
</comment>
<feature type="domain" description="XPG-I" evidence="17">
    <location>
        <begin position="141"/>
        <end position="232"/>
    </location>
</feature>
<dbReference type="SMART" id="SM00484">
    <property type="entry name" value="XPGI"/>
    <property type="match status" value="1"/>
</dbReference>
<evidence type="ECO:0000259" key="18">
    <source>
        <dbReference type="SMART" id="SM00485"/>
    </source>
</evidence>
<evidence type="ECO:0000256" key="1">
    <source>
        <dbReference type="ARBA" id="ARBA00004123"/>
    </source>
</evidence>
<dbReference type="GO" id="GO:0046872">
    <property type="term" value="F:metal ion binding"/>
    <property type="evidence" value="ECO:0007669"/>
    <property type="project" value="UniProtKB-UniRule"/>
</dbReference>
<dbReference type="SUPFAM" id="SSF47807">
    <property type="entry name" value="5' to 3' exonuclease, C-terminal subdomain"/>
    <property type="match status" value="1"/>
</dbReference>
<keyword evidence="14" id="KW-0802">TPR repeat</keyword>
<comment type="similarity">
    <text evidence="2 15">Belongs to the XPG/RAD2 endonuclease family. EXO1 subfamily.</text>
</comment>
<proteinExistence type="inferred from homology"/>
<dbReference type="Pfam" id="PF00752">
    <property type="entry name" value="XPG_N"/>
    <property type="match status" value="1"/>
</dbReference>
<evidence type="ECO:0000256" key="10">
    <source>
        <dbReference type="ARBA" id="ARBA00022881"/>
    </source>
</evidence>
<feature type="domain" description="XPG N-terminal" evidence="18">
    <location>
        <begin position="1"/>
        <end position="102"/>
    </location>
</feature>
<dbReference type="InterPro" id="IPR008918">
    <property type="entry name" value="HhH2"/>
</dbReference>
<reference evidence="19" key="1">
    <citation type="submission" date="2022-08" db="EMBL/GenBank/DDBJ databases">
        <authorList>
            <person name="Gutierrez-Valencia J."/>
        </authorList>
    </citation>
    <scope>NUCLEOTIDE SEQUENCE</scope>
</reference>
<dbReference type="InterPro" id="IPR044752">
    <property type="entry name" value="PIN-like_EXO1"/>
</dbReference>
<dbReference type="Pfam" id="PF00867">
    <property type="entry name" value="XPG_I"/>
    <property type="match status" value="1"/>
</dbReference>
<evidence type="ECO:0000256" key="2">
    <source>
        <dbReference type="ARBA" id="ARBA00010563"/>
    </source>
</evidence>
<dbReference type="AlphaFoldDB" id="A0AAV0H6Y9"/>
<dbReference type="GO" id="GO:0017108">
    <property type="term" value="F:5'-flap endonuclease activity"/>
    <property type="evidence" value="ECO:0007669"/>
    <property type="project" value="TreeGrafter"/>
</dbReference>
<keyword evidence="21" id="KW-1185">Reference proteome</keyword>
<keyword evidence="4 15" id="KW-0540">Nuclease</keyword>
<dbReference type="EMBL" id="CAMGYJ010000002">
    <property type="protein sequence ID" value="CAI0380647.1"/>
    <property type="molecule type" value="Genomic_DNA"/>
</dbReference>
<protein>
    <recommendedName>
        <fullName evidence="3 15">Exonuclease 1</fullName>
        <ecNumber evidence="15">3.1.-.-</ecNumber>
    </recommendedName>
</protein>
<dbReference type="PRINTS" id="PR00853">
    <property type="entry name" value="XPGRADSUPER"/>
</dbReference>
<dbReference type="FunFam" id="3.40.50.1010:FF:000002">
    <property type="entry name" value="Exonuclease 1, putative"/>
    <property type="match status" value="1"/>
</dbReference>
<evidence type="ECO:0000256" key="7">
    <source>
        <dbReference type="ARBA" id="ARBA00022769"/>
    </source>
</evidence>
<sequence>MGIKDLLRFMKPYIEPIHIKKYAGKRVGIDAYCWLHKGAYSCSMEICLDSNSQRKFRYLDYFMHRINLLIYHNIIPVVVLDGANIPCKAATEHERRRKREANHELAISKLKEGNATAALEYFQRAVNITPSMANQLIQILKSKQIEFVVAPYEADAQLAYLSSLGEERGGVAAVITEDSDLLAYGCQATIFKMDQNGNGDELVLDGVFDPAVSRKPSFQHFTKELFTGMCVLAGCDFLSSVPGIGIVKAHTIVSKYRNLDRVLSVLKLEKGSKMPEDYIKSFKESLAVFQHARIYDGKTKSMKHMNPISQALIELFSGKMDFLGPEVPSSVATAIAEGNLNPLNLESFDCLPSPSSQSVTGVLTNTCKPNKSEGVTSFRRKCSFVDAQVLETRIEKENIGESKCLKEALALYRIGVPSETLKETESAVAPDEVSVPLKVPNNPFKIKTAAEEIVSNDLQLQEKTLSTCISYYEDITPEGTPEVTLSKKRKQLDLDSCCKSLTAEQTSEVIELQISESFDYKQSQESVNSKHTELFSGGKGRLQNRKKKSTTTDSGRSSASTILNFFSRV</sequence>
<evidence type="ECO:0000256" key="13">
    <source>
        <dbReference type="ARBA" id="ARBA00060210"/>
    </source>
</evidence>
<dbReference type="PANTHER" id="PTHR11081:SF8">
    <property type="entry name" value="EXONUCLEASE 1"/>
    <property type="match status" value="1"/>
</dbReference>
<dbReference type="EMBL" id="CAMGYJ010000002">
    <property type="protein sequence ID" value="CAI0380713.1"/>
    <property type="molecule type" value="Genomic_DNA"/>
</dbReference>
<keyword evidence="12 15" id="KW-0539">Nucleus</keyword>
<comment type="caution">
    <text evidence="19">The sequence shown here is derived from an EMBL/GenBank/DDBJ whole genome shotgun (WGS) entry which is preliminary data.</text>
</comment>
<gene>
    <name evidence="19" type="ORF">LITE_LOCUS2766</name>
    <name evidence="20" type="ORF">LITE_LOCUS2795</name>
</gene>
<evidence type="ECO:0000256" key="4">
    <source>
        <dbReference type="ARBA" id="ARBA00022722"/>
    </source>
</evidence>
<keyword evidence="15" id="KW-0238">DNA-binding</keyword>
<keyword evidence="15" id="KW-0269">Exonuclease</keyword>
<keyword evidence="6 15" id="KW-0227">DNA damage</keyword>
<dbReference type="PROSITE" id="PS50005">
    <property type="entry name" value="TPR"/>
    <property type="match status" value="1"/>
</dbReference>
<dbReference type="InterPro" id="IPR006084">
    <property type="entry name" value="XPG/Rad2"/>
</dbReference>
<evidence type="ECO:0000313" key="21">
    <source>
        <dbReference type="Proteomes" id="UP001154282"/>
    </source>
</evidence>
<dbReference type="FunFam" id="1.10.150.20:FF:000011">
    <property type="entry name" value="exonuclease 1"/>
    <property type="match status" value="1"/>
</dbReference>
<evidence type="ECO:0000256" key="11">
    <source>
        <dbReference type="ARBA" id="ARBA00023204"/>
    </source>
</evidence>
<keyword evidence="5 15" id="KW-0479">Metal-binding</keyword>
<dbReference type="InterPro" id="IPR006085">
    <property type="entry name" value="XPG_DNA_repair_N"/>
</dbReference>
<evidence type="ECO:0000256" key="9">
    <source>
        <dbReference type="ARBA" id="ARBA00022842"/>
    </source>
</evidence>
<evidence type="ECO:0000313" key="20">
    <source>
        <dbReference type="EMBL" id="CAI0380713.1"/>
    </source>
</evidence>
<evidence type="ECO:0000256" key="5">
    <source>
        <dbReference type="ARBA" id="ARBA00022723"/>
    </source>
</evidence>
<dbReference type="SMART" id="SM00279">
    <property type="entry name" value="HhH2"/>
    <property type="match status" value="1"/>
</dbReference>
<evidence type="ECO:0000256" key="16">
    <source>
        <dbReference type="SAM" id="MobiDB-lite"/>
    </source>
</evidence>
<dbReference type="Gene3D" id="1.10.150.20">
    <property type="entry name" value="5' to 3' exonuclease, C-terminal subdomain"/>
    <property type="match status" value="1"/>
</dbReference>
<organism evidence="19 21">
    <name type="scientific">Linum tenue</name>
    <dbReference type="NCBI Taxonomy" id="586396"/>
    <lineage>
        <taxon>Eukaryota</taxon>
        <taxon>Viridiplantae</taxon>
        <taxon>Streptophyta</taxon>
        <taxon>Embryophyta</taxon>
        <taxon>Tracheophyta</taxon>
        <taxon>Spermatophyta</taxon>
        <taxon>Magnoliopsida</taxon>
        <taxon>eudicotyledons</taxon>
        <taxon>Gunneridae</taxon>
        <taxon>Pentapetalae</taxon>
        <taxon>rosids</taxon>
        <taxon>fabids</taxon>
        <taxon>Malpighiales</taxon>
        <taxon>Linaceae</taxon>
        <taxon>Linum</taxon>
    </lineage>
</organism>
<dbReference type="CDD" id="cd09857">
    <property type="entry name" value="PIN_EXO1"/>
    <property type="match status" value="1"/>
</dbReference>
<evidence type="ECO:0000259" key="17">
    <source>
        <dbReference type="SMART" id="SM00484"/>
    </source>
</evidence>
<keyword evidence="10 15" id="KW-0267">Excision nuclease</keyword>
<dbReference type="GO" id="GO:0005634">
    <property type="term" value="C:nucleus"/>
    <property type="evidence" value="ECO:0007669"/>
    <property type="project" value="UniProtKB-SubCell"/>
</dbReference>
<comment type="subcellular location">
    <subcellularLocation>
        <location evidence="1 15">Nucleus</location>
    </subcellularLocation>
</comment>
<evidence type="ECO:0000313" key="19">
    <source>
        <dbReference type="EMBL" id="CAI0380647.1"/>
    </source>
</evidence>
<dbReference type="SMART" id="SM00485">
    <property type="entry name" value="XPGN"/>
    <property type="match status" value="1"/>
</dbReference>